<dbReference type="EMBL" id="JACHHU010000009">
    <property type="protein sequence ID" value="MBB6542934.1"/>
    <property type="molecule type" value="Genomic_DNA"/>
</dbReference>
<name>A0A7X0NGB1_9GAMM</name>
<evidence type="ECO:0000313" key="3">
    <source>
        <dbReference type="Proteomes" id="UP000537141"/>
    </source>
</evidence>
<gene>
    <name evidence="2" type="ORF">HNQ55_001438</name>
</gene>
<sequence>MYYSLLVLGLIGIIMWLRISFKMVKAINKTT</sequence>
<feature type="transmembrane region" description="Helical" evidence="1">
    <location>
        <begin position="6"/>
        <end position="24"/>
    </location>
</feature>
<reference evidence="2 3" key="1">
    <citation type="submission" date="2020-08" db="EMBL/GenBank/DDBJ databases">
        <title>Genomic Encyclopedia of Type Strains, Phase IV (KMG-IV): sequencing the most valuable type-strain genomes for metagenomic binning, comparative biology and taxonomic classification.</title>
        <authorList>
            <person name="Goeker M."/>
        </authorList>
    </citation>
    <scope>NUCLEOTIDE SEQUENCE [LARGE SCALE GENOMIC DNA]</scope>
    <source>
        <strain evidence="2 3">DSM 26287</strain>
    </source>
</reference>
<evidence type="ECO:0000256" key="1">
    <source>
        <dbReference type="SAM" id="Phobius"/>
    </source>
</evidence>
<dbReference type="AlphaFoldDB" id="A0A7X0NGB1"/>
<evidence type="ECO:0000313" key="2">
    <source>
        <dbReference type="EMBL" id="MBB6542934.1"/>
    </source>
</evidence>
<keyword evidence="1" id="KW-0472">Membrane</keyword>
<keyword evidence="1" id="KW-1133">Transmembrane helix</keyword>
<proteinExistence type="predicted"/>
<keyword evidence="3" id="KW-1185">Reference proteome</keyword>
<organism evidence="2 3">
    <name type="scientific">Thalassotalea piscium</name>
    <dbReference type="NCBI Taxonomy" id="1230533"/>
    <lineage>
        <taxon>Bacteria</taxon>
        <taxon>Pseudomonadati</taxon>
        <taxon>Pseudomonadota</taxon>
        <taxon>Gammaproteobacteria</taxon>
        <taxon>Alteromonadales</taxon>
        <taxon>Colwelliaceae</taxon>
        <taxon>Thalassotalea</taxon>
    </lineage>
</organism>
<accession>A0A7X0NGB1</accession>
<dbReference type="Proteomes" id="UP000537141">
    <property type="component" value="Unassembled WGS sequence"/>
</dbReference>
<comment type="caution">
    <text evidence="2">The sequence shown here is derived from an EMBL/GenBank/DDBJ whole genome shotgun (WGS) entry which is preliminary data.</text>
</comment>
<protein>
    <submittedName>
        <fullName evidence="2">Uncharacterized protein</fullName>
    </submittedName>
</protein>
<keyword evidence="1" id="KW-0812">Transmembrane</keyword>